<dbReference type="SUPFAM" id="SSF57850">
    <property type="entry name" value="RING/U-box"/>
    <property type="match status" value="1"/>
</dbReference>
<reference evidence="4 5" key="1">
    <citation type="submission" date="2019-09" db="EMBL/GenBank/DDBJ databases">
        <title>A chromosome-level genome assembly of the Chinese tupelo Nyssa sinensis.</title>
        <authorList>
            <person name="Yang X."/>
            <person name="Kang M."/>
            <person name="Yang Y."/>
            <person name="Xiong H."/>
            <person name="Wang M."/>
            <person name="Zhang Z."/>
            <person name="Wang Z."/>
            <person name="Wu H."/>
            <person name="Ma T."/>
            <person name="Liu J."/>
            <person name="Xi Z."/>
        </authorList>
    </citation>
    <scope>NUCLEOTIDE SEQUENCE [LARGE SCALE GENOMIC DNA]</scope>
    <source>
        <strain evidence="4">J267</strain>
        <tissue evidence="4">Leaf</tissue>
    </source>
</reference>
<name>A0A5J5A8C3_9ASTE</name>
<dbReference type="Pfam" id="PF13920">
    <property type="entry name" value="zf-C3HC4_3"/>
    <property type="match status" value="1"/>
</dbReference>
<dbReference type="PANTHER" id="PTHR46629">
    <property type="entry name" value="OS01G0917900 PROTEIN"/>
    <property type="match status" value="1"/>
</dbReference>
<sequence length="195" mass="21455">MDGVERRRRVWKDLKQRLGIKRLGFCGSSWNVRPSNMNAREDGSDDEEEEEESNRGGGGAVAQIPAANSSAPPCVGQTPARPAGMMNLATALAAERNQRFVGPTIGVTTGKPVVQLKSLMRLFEETDGVDGTKRKKREREGSIDNLCCVCIERSKGAAFIPCGHTFCRICSRELWLNRGSCPLCNRSIIEILDIF</sequence>
<dbReference type="Gene3D" id="3.30.40.10">
    <property type="entry name" value="Zinc/RING finger domain, C3HC4 (zinc finger)"/>
    <property type="match status" value="1"/>
</dbReference>
<dbReference type="SMART" id="SM00184">
    <property type="entry name" value="RING"/>
    <property type="match status" value="1"/>
</dbReference>
<feature type="compositionally biased region" description="Polar residues" evidence="2">
    <location>
        <begin position="29"/>
        <end position="38"/>
    </location>
</feature>
<keyword evidence="5" id="KW-1185">Reference proteome</keyword>
<evidence type="ECO:0000313" key="5">
    <source>
        <dbReference type="Proteomes" id="UP000325577"/>
    </source>
</evidence>
<proteinExistence type="predicted"/>
<dbReference type="GO" id="GO:0008270">
    <property type="term" value="F:zinc ion binding"/>
    <property type="evidence" value="ECO:0007669"/>
    <property type="project" value="UniProtKB-KW"/>
</dbReference>
<dbReference type="EMBL" id="CM018046">
    <property type="protein sequence ID" value="KAA8526549.1"/>
    <property type="molecule type" value="Genomic_DNA"/>
</dbReference>
<dbReference type="InterPro" id="IPR001841">
    <property type="entry name" value="Znf_RING"/>
</dbReference>
<dbReference type="OrthoDB" id="1711136at2759"/>
<keyword evidence="1" id="KW-0479">Metal-binding</keyword>
<evidence type="ECO:0000256" key="1">
    <source>
        <dbReference type="PROSITE-ProRule" id="PRU00175"/>
    </source>
</evidence>
<evidence type="ECO:0000259" key="3">
    <source>
        <dbReference type="PROSITE" id="PS50089"/>
    </source>
</evidence>
<feature type="region of interest" description="Disordered" evidence="2">
    <location>
        <begin position="29"/>
        <end position="78"/>
    </location>
</feature>
<evidence type="ECO:0000256" key="2">
    <source>
        <dbReference type="SAM" id="MobiDB-lite"/>
    </source>
</evidence>
<protein>
    <recommendedName>
        <fullName evidence="3">RING-type domain-containing protein</fullName>
    </recommendedName>
</protein>
<dbReference type="Proteomes" id="UP000325577">
    <property type="component" value="Linkage Group LG3"/>
</dbReference>
<dbReference type="InterPro" id="IPR013083">
    <property type="entry name" value="Znf_RING/FYVE/PHD"/>
</dbReference>
<dbReference type="AlphaFoldDB" id="A0A5J5A8C3"/>
<organism evidence="4 5">
    <name type="scientific">Nyssa sinensis</name>
    <dbReference type="NCBI Taxonomy" id="561372"/>
    <lineage>
        <taxon>Eukaryota</taxon>
        <taxon>Viridiplantae</taxon>
        <taxon>Streptophyta</taxon>
        <taxon>Embryophyta</taxon>
        <taxon>Tracheophyta</taxon>
        <taxon>Spermatophyta</taxon>
        <taxon>Magnoliopsida</taxon>
        <taxon>eudicotyledons</taxon>
        <taxon>Gunneridae</taxon>
        <taxon>Pentapetalae</taxon>
        <taxon>asterids</taxon>
        <taxon>Cornales</taxon>
        <taxon>Nyssaceae</taxon>
        <taxon>Nyssa</taxon>
    </lineage>
</organism>
<keyword evidence="1" id="KW-0862">Zinc</keyword>
<evidence type="ECO:0000313" key="4">
    <source>
        <dbReference type="EMBL" id="KAA8526549.1"/>
    </source>
</evidence>
<gene>
    <name evidence="4" type="ORF">F0562_008248</name>
</gene>
<feature type="domain" description="RING-type" evidence="3">
    <location>
        <begin position="147"/>
        <end position="185"/>
    </location>
</feature>
<keyword evidence="1" id="KW-0863">Zinc-finger</keyword>
<accession>A0A5J5A8C3</accession>
<feature type="compositionally biased region" description="Acidic residues" evidence="2">
    <location>
        <begin position="43"/>
        <end position="52"/>
    </location>
</feature>
<dbReference type="PROSITE" id="PS50089">
    <property type="entry name" value="ZF_RING_2"/>
    <property type="match status" value="1"/>
</dbReference>